<evidence type="ECO:0000259" key="3">
    <source>
        <dbReference type="Pfam" id="PF08977"/>
    </source>
</evidence>
<name>A0ABV6G8Y1_9BACI</name>
<dbReference type="Gene3D" id="3.30.70.1740">
    <property type="entry name" value="Bypass-of-forespore C, C-terminal domain"/>
    <property type="match status" value="1"/>
</dbReference>
<dbReference type="InterPro" id="IPR015050">
    <property type="entry name" value="BofC_C"/>
</dbReference>
<dbReference type="RefSeq" id="WP_378929792.1">
    <property type="nucleotide sequence ID" value="NZ_JBHLVO010000001.1"/>
</dbReference>
<reference evidence="4 5" key="1">
    <citation type="submission" date="2024-09" db="EMBL/GenBank/DDBJ databases">
        <authorList>
            <person name="Sun Q."/>
            <person name="Mori K."/>
        </authorList>
    </citation>
    <scope>NUCLEOTIDE SEQUENCE [LARGE SCALE GENOMIC DNA]</scope>
    <source>
        <strain evidence="4 5">CCM 7228</strain>
    </source>
</reference>
<dbReference type="InterPro" id="IPR038118">
    <property type="entry name" value="BOFC_N_sf"/>
</dbReference>
<dbReference type="InterPro" id="IPR015071">
    <property type="entry name" value="BOFC_N"/>
</dbReference>
<dbReference type="EMBL" id="JBHLVO010000001">
    <property type="protein sequence ID" value="MFC0270139.1"/>
    <property type="molecule type" value="Genomic_DNA"/>
</dbReference>
<feature type="chain" id="PRO_5045258156" evidence="1">
    <location>
        <begin position="30"/>
        <end position="182"/>
    </location>
</feature>
<evidence type="ECO:0000313" key="4">
    <source>
        <dbReference type="EMBL" id="MFC0270139.1"/>
    </source>
</evidence>
<organism evidence="4 5">
    <name type="scientific">Metabacillus herbersteinensis</name>
    <dbReference type="NCBI Taxonomy" id="283816"/>
    <lineage>
        <taxon>Bacteria</taxon>
        <taxon>Bacillati</taxon>
        <taxon>Bacillota</taxon>
        <taxon>Bacilli</taxon>
        <taxon>Bacillales</taxon>
        <taxon>Bacillaceae</taxon>
        <taxon>Metabacillus</taxon>
    </lineage>
</organism>
<dbReference type="Pfam" id="PF08977">
    <property type="entry name" value="BOFC_N"/>
    <property type="match status" value="1"/>
</dbReference>
<accession>A0ABV6G8Y1</accession>
<feature type="domain" description="Bypass-of-forespore C N-terminal" evidence="3">
    <location>
        <begin position="49"/>
        <end position="98"/>
    </location>
</feature>
<keyword evidence="5" id="KW-1185">Reference proteome</keyword>
<evidence type="ECO:0000259" key="2">
    <source>
        <dbReference type="Pfam" id="PF08955"/>
    </source>
</evidence>
<dbReference type="Proteomes" id="UP001589854">
    <property type="component" value="Unassembled WGS sequence"/>
</dbReference>
<sequence length="182" mass="21041">MKFHRIQILFVCWLSVAAFVFFVTTQHGASEGTKLKEENAKEVNGPLTVSVILERVYLDGEVSEEVTQETIWSMEDFWAAYHDWQLIDQDEEQIVFQKEIDDISPLLKANGYFGITGDNTLTIFNGKPSDSDEVIQSFFQLDVKKLESKKRDELRKGIRIVTKDQYLEVIETFKSYSSIEVK</sequence>
<dbReference type="Gene3D" id="3.10.20.420">
    <property type="entry name" value="Bypass-of-forespore C, N-terminal domain"/>
    <property type="match status" value="1"/>
</dbReference>
<gene>
    <name evidence="4" type="ORF">ACFFIX_01520</name>
</gene>
<dbReference type="InterPro" id="IPR038117">
    <property type="entry name" value="BofC_C_sf"/>
</dbReference>
<keyword evidence="1" id="KW-0732">Signal</keyword>
<dbReference type="Pfam" id="PF08955">
    <property type="entry name" value="BofC_C"/>
    <property type="match status" value="1"/>
</dbReference>
<evidence type="ECO:0000313" key="5">
    <source>
        <dbReference type="Proteomes" id="UP001589854"/>
    </source>
</evidence>
<comment type="caution">
    <text evidence="4">The sequence shown here is derived from an EMBL/GenBank/DDBJ whole genome shotgun (WGS) entry which is preliminary data.</text>
</comment>
<protein>
    <submittedName>
        <fullName evidence="4">BofC C-terminal domain-containing protein</fullName>
    </submittedName>
</protein>
<proteinExistence type="predicted"/>
<feature type="domain" description="Bypass of forespore C C-terminal" evidence="2">
    <location>
        <begin position="101"/>
        <end position="174"/>
    </location>
</feature>
<evidence type="ECO:0000256" key="1">
    <source>
        <dbReference type="SAM" id="SignalP"/>
    </source>
</evidence>
<feature type="signal peptide" evidence="1">
    <location>
        <begin position="1"/>
        <end position="29"/>
    </location>
</feature>